<dbReference type="PANTHER" id="PTHR21436">
    <property type="entry name" value="COILED-COIL DOMAIN-CONTAINING PROTEIN 142"/>
    <property type="match status" value="1"/>
</dbReference>
<dbReference type="InterPro" id="IPR055350">
    <property type="entry name" value="CCDC142_C"/>
</dbReference>
<dbReference type="OrthoDB" id="6337789at2759"/>
<name>A0A5N5T1S1_9CRUS</name>
<comment type="caution">
    <text evidence="2">The sequence shown here is derived from an EMBL/GenBank/DDBJ whole genome shotgun (WGS) entry which is preliminary data.</text>
</comment>
<dbReference type="Proteomes" id="UP000326759">
    <property type="component" value="Unassembled WGS sequence"/>
</dbReference>
<sequence length="260" mass="29653">MERENLVKTDDMCRLQLVLYREKVVLRITDLVEAIKSFEEETVRDVSSICRTMCLAQLQNSMPGPKVWRGIGRIPHEPQDYVYEYIGTVLEPVLDAVTRLGVQLQKRAGSTILKVVCYSWLEHVKAQKIKFSLWGAQQLLKGLLRNFHALAEWLRNYPGLDPEARTQILAVDVLRECEGVARLLMRQPPLVVGYTSQNQVAPLGPISAGRKHDKEVRLSSEDDDIPAEMYVPNQQLWLNLRARSSTALCVKFASCCSWPY</sequence>
<evidence type="ECO:0000313" key="3">
    <source>
        <dbReference type="Proteomes" id="UP000326759"/>
    </source>
</evidence>
<evidence type="ECO:0000259" key="1">
    <source>
        <dbReference type="Pfam" id="PF14923"/>
    </source>
</evidence>
<dbReference type="EMBL" id="SEYY01015007">
    <property type="protein sequence ID" value="KAB7500155.1"/>
    <property type="molecule type" value="Genomic_DNA"/>
</dbReference>
<keyword evidence="3" id="KW-1185">Reference proteome</keyword>
<evidence type="ECO:0000313" key="2">
    <source>
        <dbReference type="EMBL" id="KAB7500155.1"/>
    </source>
</evidence>
<dbReference type="PANTHER" id="PTHR21436:SF2">
    <property type="entry name" value="COILED-COIL DOMAIN-CONTAINING PROTEIN 142"/>
    <property type="match status" value="1"/>
</dbReference>
<feature type="domain" description="Coiled-coil protein 142 C-terminal" evidence="1">
    <location>
        <begin position="13"/>
        <end position="188"/>
    </location>
</feature>
<gene>
    <name evidence="2" type="ORF">Anas_13729</name>
</gene>
<proteinExistence type="predicted"/>
<accession>A0A5N5T1S1</accession>
<dbReference type="AlphaFoldDB" id="A0A5N5T1S1"/>
<reference evidence="2 3" key="1">
    <citation type="journal article" date="2019" name="PLoS Biol.">
        <title>Sex chromosomes control vertical transmission of feminizing Wolbachia symbionts in an isopod.</title>
        <authorList>
            <person name="Becking T."/>
            <person name="Chebbi M.A."/>
            <person name="Giraud I."/>
            <person name="Moumen B."/>
            <person name="Laverre T."/>
            <person name="Caubet Y."/>
            <person name="Peccoud J."/>
            <person name="Gilbert C."/>
            <person name="Cordaux R."/>
        </authorList>
    </citation>
    <scope>NUCLEOTIDE SEQUENCE [LARGE SCALE GENOMIC DNA]</scope>
    <source>
        <strain evidence="2">ANa2</strain>
        <tissue evidence="2">Whole body excluding digestive tract and cuticle</tissue>
    </source>
</reference>
<organism evidence="2 3">
    <name type="scientific">Armadillidium nasatum</name>
    <dbReference type="NCBI Taxonomy" id="96803"/>
    <lineage>
        <taxon>Eukaryota</taxon>
        <taxon>Metazoa</taxon>
        <taxon>Ecdysozoa</taxon>
        <taxon>Arthropoda</taxon>
        <taxon>Crustacea</taxon>
        <taxon>Multicrustacea</taxon>
        <taxon>Malacostraca</taxon>
        <taxon>Eumalacostraca</taxon>
        <taxon>Peracarida</taxon>
        <taxon>Isopoda</taxon>
        <taxon>Oniscidea</taxon>
        <taxon>Crinocheta</taxon>
        <taxon>Armadillidiidae</taxon>
        <taxon>Armadillidium</taxon>
    </lineage>
</organism>
<dbReference type="Pfam" id="PF14923">
    <property type="entry name" value="CCDC142"/>
    <property type="match status" value="1"/>
</dbReference>
<protein>
    <submittedName>
        <fullName evidence="2">Coiled-coil domain-containing protein</fullName>
    </submittedName>
</protein>
<dbReference type="InterPro" id="IPR026700">
    <property type="entry name" value="CCDC142"/>
</dbReference>